<keyword evidence="1" id="KW-1133">Transmembrane helix</keyword>
<comment type="caution">
    <text evidence="3">The sequence shown here is derived from an EMBL/GenBank/DDBJ whole genome shotgun (WGS) entry which is preliminary data.</text>
</comment>
<feature type="transmembrane region" description="Helical" evidence="1">
    <location>
        <begin position="113"/>
        <end position="133"/>
    </location>
</feature>
<dbReference type="Pfam" id="PF07885">
    <property type="entry name" value="Ion_trans_2"/>
    <property type="match status" value="1"/>
</dbReference>
<keyword evidence="1" id="KW-0812">Transmembrane</keyword>
<dbReference type="Proteomes" id="UP000471120">
    <property type="component" value="Unassembled WGS sequence"/>
</dbReference>
<feature type="transmembrane region" description="Helical" evidence="1">
    <location>
        <begin position="145"/>
        <end position="165"/>
    </location>
</feature>
<proteinExistence type="predicted"/>
<feature type="transmembrane region" description="Helical" evidence="1">
    <location>
        <begin position="71"/>
        <end position="92"/>
    </location>
</feature>
<organism evidence="3 4">
    <name type="scientific">Rhodococcus rhodnii</name>
    <dbReference type="NCBI Taxonomy" id="38312"/>
    <lineage>
        <taxon>Bacteria</taxon>
        <taxon>Bacillati</taxon>
        <taxon>Actinomycetota</taxon>
        <taxon>Actinomycetes</taxon>
        <taxon>Mycobacteriales</taxon>
        <taxon>Nocardiaceae</taxon>
        <taxon>Rhodococcus</taxon>
    </lineage>
</organism>
<sequence>MRTCIDHRREILATSAEFALPDDHDGASRHHDPVAHDAGARSAVRAVAARSCLTVVAATVVYFTAPVQDLSGVPGVLWLVAGIAIVGVLAWLQLRAITRSRVPALRSLEGAAVVLPVYLLGFATAYYVLAAAVPGSFDAVVTRIGSLYFTLSVFATVGFGDIVAVTDRARALVVVQMIGNLLLLGLGVRVVVALVRWSRDHRPPTS</sequence>
<dbReference type="InterPro" id="IPR013099">
    <property type="entry name" value="K_chnl_dom"/>
</dbReference>
<dbReference type="Gene3D" id="1.10.287.70">
    <property type="match status" value="1"/>
</dbReference>
<dbReference type="AlphaFoldDB" id="A0A6P2CER7"/>
<feature type="transmembrane region" description="Helical" evidence="1">
    <location>
        <begin position="47"/>
        <end position="65"/>
    </location>
</feature>
<feature type="transmembrane region" description="Helical" evidence="1">
    <location>
        <begin position="177"/>
        <end position="197"/>
    </location>
</feature>
<keyword evidence="3" id="KW-0813">Transport</keyword>
<reference evidence="3 4" key="1">
    <citation type="submission" date="2018-07" db="EMBL/GenBank/DDBJ databases">
        <title>Genome sequence of Rhodococcus rhodnii ATCC 35071 from Rhodnius prolixus.</title>
        <authorList>
            <person name="Patel V."/>
            <person name="Vogel K.J."/>
        </authorList>
    </citation>
    <scope>NUCLEOTIDE SEQUENCE [LARGE SCALE GENOMIC DNA]</scope>
    <source>
        <strain evidence="3 4">ATCC 35071</strain>
    </source>
</reference>
<name>A0A6P2CER7_9NOCA</name>
<keyword evidence="3" id="KW-0407">Ion channel</keyword>
<accession>A0A6P2CER7</accession>
<evidence type="ECO:0000313" key="4">
    <source>
        <dbReference type="Proteomes" id="UP000471120"/>
    </source>
</evidence>
<protein>
    <submittedName>
        <fullName evidence="3">Two pore domain potassium channel family protein</fullName>
    </submittedName>
</protein>
<dbReference type="GO" id="GO:0034220">
    <property type="term" value="P:monoatomic ion transmembrane transport"/>
    <property type="evidence" value="ECO:0007669"/>
    <property type="project" value="UniProtKB-KW"/>
</dbReference>
<evidence type="ECO:0000313" key="3">
    <source>
        <dbReference type="EMBL" id="TXG90450.1"/>
    </source>
</evidence>
<evidence type="ECO:0000259" key="2">
    <source>
        <dbReference type="Pfam" id="PF07885"/>
    </source>
</evidence>
<dbReference type="SUPFAM" id="SSF81324">
    <property type="entry name" value="Voltage-gated potassium channels"/>
    <property type="match status" value="1"/>
</dbReference>
<keyword evidence="1" id="KW-0472">Membrane</keyword>
<gene>
    <name evidence="3" type="ORF">DW322_09715</name>
</gene>
<dbReference type="EMBL" id="QRCM01000001">
    <property type="protein sequence ID" value="TXG90450.1"/>
    <property type="molecule type" value="Genomic_DNA"/>
</dbReference>
<feature type="domain" description="Potassium channel" evidence="2">
    <location>
        <begin position="118"/>
        <end position="194"/>
    </location>
</feature>
<evidence type="ECO:0000256" key="1">
    <source>
        <dbReference type="SAM" id="Phobius"/>
    </source>
</evidence>
<keyword evidence="3" id="KW-0406">Ion transport</keyword>